<dbReference type="OrthoDB" id="10509619at2759"/>
<reference evidence="1 2" key="1">
    <citation type="submission" date="2009-11" db="EMBL/GenBank/DDBJ databases">
        <title>Annotation of Allomyces macrogynus ATCC 38327.</title>
        <authorList>
            <consortium name="The Broad Institute Genome Sequencing Platform"/>
            <person name="Russ C."/>
            <person name="Cuomo C."/>
            <person name="Burger G."/>
            <person name="Gray M.W."/>
            <person name="Holland P.W.H."/>
            <person name="King N."/>
            <person name="Lang F.B.F."/>
            <person name="Roger A.J."/>
            <person name="Ruiz-Trillo I."/>
            <person name="Young S.K."/>
            <person name="Zeng Q."/>
            <person name="Gargeya S."/>
            <person name="Fitzgerald M."/>
            <person name="Haas B."/>
            <person name="Abouelleil A."/>
            <person name="Alvarado L."/>
            <person name="Arachchi H.M."/>
            <person name="Berlin A."/>
            <person name="Chapman S.B."/>
            <person name="Gearin G."/>
            <person name="Goldberg J."/>
            <person name="Griggs A."/>
            <person name="Gujja S."/>
            <person name="Hansen M."/>
            <person name="Heiman D."/>
            <person name="Howarth C."/>
            <person name="Larimer J."/>
            <person name="Lui A."/>
            <person name="MacDonald P.J.P."/>
            <person name="McCowen C."/>
            <person name="Montmayeur A."/>
            <person name="Murphy C."/>
            <person name="Neiman D."/>
            <person name="Pearson M."/>
            <person name="Priest M."/>
            <person name="Roberts A."/>
            <person name="Saif S."/>
            <person name="Shea T."/>
            <person name="Sisk P."/>
            <person name="Stolte C."/>
            <person name="Sykes S."/>
            <person name="Wortman J."/>
            <person name="Nusbaum C."/>
            <person name="Birren B."/>
        </authorList>
    </citation>
    <scope>NUCLEOTIDE SEQUENCE [LARGE SCALE GENOMIC DNA]</scope>
    <source>
        <strain evidence="1 2">ATCC 38327</strain>
    </source>
</reference>
<dbReference type="Gene3D" id="3.80.10.10">
    <property type="entry name" value="Ribonuclease Inhibitor"/>
    <property type="match status" value="1"/>
</dbReference>
<evidence type="ECO:0000313" key="1">
    <source>
        <dbReference type="EMBL" id="KNE72290.1"/>
    </source>
</evidence>
<keyword evidence="2" id="KW-1185">Reference proteome</keyword>
<name>A0A0L0TC56_ALLM3</name>
<reference evidence="2" key="2">
    <citation type="submission" date="2009-11" db="EMBL/GenBank/DDBJ databases">
        <title>The Genome Sequence of Allomyces macrogynus strain ATCC 38327.</title>
        <authorList>
            <consortium name="The Broad Institute Genome Sequencing Platform"/>
            <person name="Russ C."/>
            <person name="Cuomo C."/>
            <person name="Shea T."/>
            <person name="Young S.K."/>
            <person name="Zeng Q."/>
            <person name="Koehrsen M."/>
            <person name="Haas B."/>
            <person name="Borodovsky M."/>
            <person name="Guigo R."/>
            <person name="Alvarado L."/>
            <person name="Berlin A."/>
            <person name="Borenstein D."/>
            <person name="Chen Z."/>
            <person name="Engels R."/>
            <person name="Freedman E."/>
            <person name="Gellesch M."/>
            <person name="Goldberg J."/>
            <person name="Griggs A."/>
            <person name="Gujja S."/>
            <person name="Heiman D."/>
            <person name="Hepburn T."/>
            <person name="Howarth C."/>
            <person name="Jen D."/>
            <person name="Larson L."/>
            <person name="Lewis B."/>
            <person name="Mehta T."/>
            <person name="Park D."/>
            <person name="Pearson M."/>
            <person name="Roberts A."/>
            <person name="Saif S."/>
            <person name="Shenoy N."/>
            <person name="Sisk P."/>
            <person name="Stolte C."/>
            <person name="Sykes S."/>
            <person name="Walk T."/>
            <person name="White J."/>
            <person name="Yandava C."/>
            <person name="Burger G."/>
            <person name="Gray M.W."/>
            <person name="Holland P.W.H."/>
            <person name="King N."/>
            <person name="Lang F.B.F."/>
            <person name="Roger A.J."/>
            <person name="Ruiz-Trillo I."/>
            <person name="Lander E."/>
            <person name="Nusbaum C."/>
        </authorList>
    </citation>
    <scope>NUCLEOTIDE SEQUENCE [LARGE SCALE GENOMIC DNA]</scope>
    <source>
        <strain evidence="2">ATCC 38327</strain>
    </source>
</reference>
<organism evidence="1 2">
    <name type="scientific">Allomyces macrogynus (strain ATCC 38327)</name>
    <name type="common">Allomyces javanicus var. macrogynus</name>
    <dbReference type="NCBI Taxonomy" id="578462"/>
    <lineage>
        <taxon>Eukaryota</taxon>
        <taxon>Fungi</taxon>
        <taxon>Fungi incertae sedis</taxon>
        <taxon>Blastocladiomycota</taxon>
        <taxon>Blastocladiomycetes</taxon>
        <taxon>Blastocladiales</taxon>
        <taxon>Blastocladiaceae</taxon>
        <taxon>Allomyces</taxon>
    </lineage>
</organism>
<sequence>MMRFIRTGLPIGLTTLSLEEIVTDSDSVVLRIVNALVPTLPLFRIRLSKEYVDMTESMQDLRDIVKALAAKCPVVHTLTLDLWKTMFGDRKLHFTANGIVPLLASLPITDLGLQGWHLTPTTVVSTNLLATVAMKLPDLEVLDLSDSHVGIGQLQLFVLALRRLKQLTLSSDDDETWM</sequence>
<accession>A0A0L0TC56</accession>
<dbReference type="EMBL" id="GG745378">
    <property type="protein sequence ID" value="KNE72290.1"/>
    <property type="molecule type" value="Genomic_DNA"/>
</dbReference>
<dbReference type="InterPro" id="IPR032675">
    <property type="entry name" value="LRR_dom_sf"/>
</dbReference>
<dbReference type="SUPFAM" id="SSF52047">
    <property type="entry name" value="RNI-like"/>
    <property type="match status" value="1"/>
</dbReference>
<dbReference type="VEuPathDB" id="FungiDB:AMAG_16780"/>
<dbReference type="Proteomes" id="UP000054350">
    <property type="component" value="Unassembled WGS sequence"/>
</dbReference>
<gene>
    <name evidence="1" type="ORF">AMAG_16780</name>
</gene>
<dbReference type="AlphaFoldDB" id="A0A0L0TC56"/>
<protein>
    <submittedName>
        <fullName evidence="1">Uncharacterized protein</fullName>
    </submittedName>
</protein>
<proteinExistence type="predicted"/>
<evidence type="ECO:0000313" key="2">
    <source>
        <dbReference type="Proteomes" id="UP000054350"/>
    </source>
</evidence>